<evidence type="ECO:0000313" key="8">
    <source>
        <dbReference type="Proteomes" id="UP000824267"/>
    </source>
</evidence>
<keyword evidence="2" id="KW-1003">Cell membrane</keyword>
<feature type="transmembrane region" description="Helical" evidence="6">
    <location>
        <begin position="466"/>
        <end position="484"/>
    </location>
</feature>
<dbReference type="InterPro" id="IPR050833">
    <property type="entry name" value="Poly_Biosynth_Transport"/>
</dbReference>
<evidence type="ECO:0000256" key="4">
    <source>
        <dbReference type="ARBA" id="ARBA00022989"/>
    </source>
</evidence>
<keyword evidence="4 6" id="KW-1133">Transmembrane helix</keyword>
<evidence type="ECO:0000313" key="7">
    <source>
        <dbReference type="EMBL" id="HIW87896.1"/>
    </source>
</evidence>
<feature type="transmembrane region" description="Helical" evidence="6">
    <location>
        <begin position="250"/>
        <end position="269"/>
    </location>
</feature>
<evidence type="ECO:0000256" key="3">
    <source>
        <dbReference type="ARBA" id="ARBA00022692"/>
    </source>
</evidence>
<dbReference type="PANTHER" id="PTHR30250">
    <property type="entry name" value="PST FAMILY PREDICTED COLANIC ACID TRANSPORTER"/>
    <property type="match status" value="1"/>
</dbReference>
<evidence type="ECO:0000256" key="1">
    <source>
        <dbReference type="ARBA" id="ARBA00004651"/>
    </source>
</evidence>
<comment type="caution">
    <text evidence="7">The sequence shown here is derived from an EMBL/GenBank/DDBJ whole genome shotgun (WGS) entry which is preliminary data.</text>
</comment>
<feature type="transmembrane region" description="Helical" evidence="6">
    <location>
        <begin position="160"/>
        <end position="181"/>
    </location>
</feature>
<comment type="subcellular location">
    <subcellularLocation>
        <location evidence="1">Cell membrane</location>
        <topology evidence="1">Multi-pass membrane protein</topology>
    </subcellularLocation>
</comment>
<accession>A0A9D1RJT1</accession>
<feature type="transmembrane region" description="Helical" evidence="6">
    <location>
        <begin position="127"/>
        <end position="148"/>
    </location>
</feature>
<dbReference type="Pfam" id="PF01943">
    <property type="entry name" value="Polysacc_synt"/>
    <property type="match status" value="1"/>
</dbReference>
<keyword evidence="3 6" id="KW-0812">Transmembrane</keyword>
<reference evidence="7" key="1">
    <citation type="journal article" date="2021" name="PeerJ">
        <title>Extensive microbial diversity within the chicken gut microbiome revealed by metagenomics and culture.</title>
        <authorList>
            <person name="Gilroy R."/>
            <person name="Ravi A."/>
            <person name="Getino M."/>
            <person name="Pursley I."/>
            <person name="Horton D.L."/>
            <person name="Alikhan N.F."/>
            <person name="Baker D."/>
            <person name="Gharbi K."/>
            <person name="Hall N."/>
            <person name="Watson M."/>
            <person name="Adriaenssens E.M."/>
            <person name="Foster-Nyarko E."/>
            <person name="Jarju S."/>
            <person name="Secka A."/>
            <person name="Antonio M."/>
            <person name="Oren A."/>
            <person name="Chaudhuri R.R."/>
            <person name="La Ragione R."/>
            <person name="Hildebrand F."/>
            <person name="Pallen M.J."/>
        </authorList>
    </citation>
    <scope>NUCLEOTIDE SEQUENCE</scope>
    <source>
        <strain evidence="7">Gambia16-930</strain>
    </source>
</reference>
<dbReference type="PANTHER" id="PTHR30250:SF26">
    <property type="entry name" value="PSMA PROTEIN"/>
    <property type="match status" value="1"/>
</dbReference>
<dbReference type="EMBL" id="DXGG01000202">
    <property type="protein sequence ID" value="HIW87896.1"/>
    <property type="molecule type" value="Genomic_DNA"/>
</dbReference>
<feature type="transmembrane region" description="Helical" evidence="6">
    <location>
        <begin position="12"/>
        <end position="30"/>
    </location>
</feature>
<dbReference type="Proteomes" id="UP000824267">
    <property type="component" value="Unassembled WGS sequence"/>
</dbReference>
<evidence type="ECO:0000256" key="5">
    <source>
        <dbReference type="ARBA" id="ARBA00023136"/>
    </source>
</evidence>
<evidence type="ECO:0000256" key="2">
    <source>
        <dbReference type="ARBA" id="ARBA00022475"/>
    </source>
</evidence>
<feature type="transmembrane region" description="Helical" evidence="6">
    <location>
        <begin position="86"/>
        <end position="107"/>
    </location>
</feature>
<dbReference type="AlphaFoldDB" id="A0A9D1RJT1"/>
<organism evidence="7 8">
    <name type="scientific">Candidatus Onthomorpha intestinigallinarum</name>
    <dbReference type="NCBI Taxonomy" id="2840880"/>
    <lineage>
        <taxon>Bacteria</taxon>
        <taxon>Pseudomonadati</taxon>
        <taxon>Bacteroidota</taxon>
        <taxon>Bacteroidia</taxon>
        <taxon>Bacteroidales</taxon>
        <taxon>Candidatus Onthomorpha</taxon>
    </lineage>
</organism>
<feature type="transmembrane region" description="Helical" evidence="6">
    <location>
        <begin position="397"/>
        <end position="421"/>
    </location>
</feature>
<feature type="transmembrane region" description="Helical" evidence="6">
    <location>
        <begin position="42"/>
        <end position="65"/>
    </location>
</feature>
<proteinExistence type="predicted"/>
<feature type="transmembrane region" description="Helical" evidence="6">
    <location>
        <begin position="373"/>
        <end position="391"/>
    </location>
</feature>
<evidence type="ECO:0000256" key="6">
    <source>
        <dbReference type="SAM" id="Phobius"/>
    </source>
</evidence>
<gene>
    <name evidence="7" type="ORF">IAC47_06455</name>
</gene>
<feature type="transmembrane region" description="Helical" evidence="6">
    <location>
        <begin position="313"/>
        <end position="335"/>
    </location>
</feature>
<feature type="transmembrane region" description="Helical" evidence="6">
    <location>
        <begin position="341"/>
        <end position="366"/>
    </location>
</feature>
<dbReference type="GO" id="GO:0005886">
    <property type="term" value="C:plasma membrane"/>
    <property type="evidence" value="ECO:0007669"/>
    <property type="project" value="UniProtKB-SubCell"/>
</dbReference>
<name>A0A9D1RJT1_9BACT</name>
<sequence length="507" mass="57871">MAVNQLKSGAVLSYITLALNSVIGLLYTPFLTLKLGQSEYGLYSLAVAVVGNLTVLDFGFGNAVIRYTSKLRAENRERELQEMLGMFFIIFSFVALLCVAIGAGLFLSIDSLFSYKMTAEELDKMRIIIPLLIFNLAFTFLMSVYRSVIVAYERFVFQKVLNLVRIVLNPVVMIVFLLYGYKAVTMVVLQTVFNVLTLTADWWYCRHKLHVRFVFEKFDFAFLKEVSLYSFWIFLNAIMDKIYWSMGQAVLGVYCGTKVVAVYGIAIQLQQMYMSFSTSISGLLLPRVTSMVANHADNRQVSELFVKTGRLQFTVMCFILSGFVVFGRQFINLWVGESYSLAYYICLLFFIPLLCPLIQSVGITILQAKNRMRFRSIVYVLVALLSFVASLPLSKHYGALGCAFATASALVLGQVIIMNIYYHKRIHLDIKEFWKQIFKMAVVPLAFGAVSYFVASECSMDSYADFFIAVALYSALYLPLFWFFSMNAYERELFSGIVHRILKRRKR</sequence>
<feature type="transmembrane region" description="Helical" evidence="6">
    <location>
        <begin position="187"/>
        <end position="205"/>
    </location>
</feature>
<reference evidence="7" key="2">
    <citation type="submission" date="2021-04" db="EMBL/GenBank/DDBJ databases">
        <authorList>
            <person name="Gilroy R."/>
        </authorList>
    </citation>
    <scope>NUCLEOTIDE SEQUENCE</scope>
    <source>
        <strain evidence="7">Gambia16-930</strain>
    </source>
</reference>
<dbReference type="InterPro" id="IPR002797">
    <property type="entry name" value="Polysacc_synth"/>
</dbReference>
<protein>
    <submittedName>
        <fullName evidence="7">Oligosaccharide flippase family protein</fullName>
    </submittedName>
</protein>
<keyword evidence="5 6" id="KW-0472">Membrane</keyword>
<feature type="transmembrane region" description="Helical" evidence="6">
    <location>
        <begin position="433"/>
        <end position="454"/>
    </location>
</feature>